<sequence length="77" mass="8632">MGPLKGIFTAGPQIRGEFLSFGSREEMSYQEREVIPSDEEQIITPEGVRGCLSKVIVRKIPQNYGRISYNGESLIVE</sequence>
<accession>A0A8S5NMV0</accession>
<protein>
    <submittedName>
        <fullName evidence="1">Uncharacterized protein</fullName>
    </submittedName>
</protein>
<reference evidence="1" key="1">
    <citation type="journal article" date="2021" name="Proc. Natl. Acad. Sci. U.S.A.">
        <title>A Catalog of Tens of Thousands of Viruses from Human Metagenomes Reveals Hidden Associations with Chronic Diseases.</title>
        <authorList>
            <person name="Tisza M.J."/>
            <person name="Buck C.B."/>
        </authorList>
    </citation>
    <scope>NUCLEOTIDE SEQUENCE</scope>
    <source>
        <strain evidence="1">Ct2th6</strain>
    </source>
</reference>
<evidence type="ECO:0000313" key="1">
    <source>
        <dbReference type="EMBL" id="DAD96133.1"/>
    </source>
</evidence>
<name>A0A8S5NMV0_9CAUD</name>
<organism evidence="1">
    <name type="scientific">Myoviridae sp. ct2th6</name>
    <dbReference type="NCBI Taxonomy" id="2826606"/>
    <lineage>
        <taxon>Viruses</taxon>
        <taxon>Duplodnaviria</taxon>
        <taxon>Heunggongvirae</taxon>
        <taxon>Uroviricota</taxon>
        <taxon>Caudoviricetes</taxon>
    </lineage>
</organism>
<proteinExistence type="predicted"/>
<dbReference type="EMBL" id="BK015209">
    <property type="protein sequence ID" value="DAD96133.1"/>
    <property type="molecule type" value="Genomic_DNA"/>
</dbReference>